<feature type="region of interest" description="Disordered" evidence="1">
    <location>
        <begin position="28"/>
        <end position="62"/>
    </location>
</feature>
<keyword evidence="3" id="KW-1185">Reference proteome</keyword>
<comment type="caution">
    <text evidence="2">The sequence shown here is derived from an EMBL/GenBank/DDBJ whole genome shotgun (WGS) entry which is preliminary data.</text>
</comment>
<sequence length="62" mass="6102">MRALVTIASGFAACLVLLTLAGALIGPPVPGADRPTGLTAATILGSDDTPPAPRRNPPPPSS</sequence>
<feature type="compositionally biased region" description="Pro residues" evidence="1">
    <location>
        <begin position="50"/>
        <end position="62"/>
    </location>
</feature>
<protein>
    <submittedName>
        <fullName evidence="2">Uncharacterized protein</fullName>
    </submittedName>
</protein>
<dbReference type="EMBL" id="JAUSVP010000002">
    <property type="protein sequence ID" value="MDQ0446625.1"/>
    <property type="molecule type" value="Genomic_DNA"/>
</dbReference>
<gene>
    <name evidence="2" type="ORF">QO012_001114</name>
</gene>
<evidence type="ECO:0000313" key="3">
    <source>
        <dbReference type="Proteomes" id="UP001231124"/>
    </source>
</evidence>
<dbReference type="Proteomes" id="UP001231124">
    <property type="component" value="Unassembled WGS sequence"/>
</dbReference>
<proteinExistence type="predicted"/>
<reference evidence="2 3" key="1">
    <citation type="submission" date="2023-07" db="EMBL/GenBank/DDBJ databases">
        <title>Genomic Encyclopedia of Type Strains, Phase IV (KMG-IV): sequencing the most valuable type-strain genomes for metagenomic binning, comparative biology and taxonomic classification.</title>
        <authorList>
            <person name="Goeker M."/>
        </authorList>
    </citation>
    <scope>NUCLEOTIDE SEQUENCE [LARGE SCALE GENOMIC DNA]</scope>
    <source>
        <strain evidence="2 3">DSM 19013</strain>
    </source>
</reference>
<evidence type="ECO:0000256" key="1">
    <source>
        <dbReference type="SAM" id="MobiDB-lite"/>
    </source>
</evidence>
<name>A0ABU0HWB0_9HYPH</name>
<dbReference type="RefSeq" id="WP_238201022.1">
    <property type="nucleotide sequence ID" value="NZ_BPQE01000002.1"/>
</dbReference>
<evidence type="ECO:0000313" key="2">
    <source>
        <dbReference type="EMBL" id="MDQ0446625.1"/>
    </source>
</evidence>
<organism evidence="2 3">
    <name type="scientific">Methylobacterium aerolatum</name>
    <dbReference type="NCBI Taxonomy" id="418708"/>
    <lineage>
        <taxon>Bacteria</taxon>
        <taxon>Pseudomonadati</taxon>
        <taxon>Pseudomonadota</taxon>
        <taxon>Alphaproteobacteria</taxon>
        <taxon>Hyphomicrobiales</taxon>
        <taxon>Methylobacteriaceae</taxon>
        <taxon>Methylobacterium</taxon>
    </lineage>
</organism>
<accession>A0ABU0HWB0</accession>